<dbReference type="RefSeq" id="XP_012208803.1">
    <property type="nucleotide sequence ID" value="XM_012353413.1"/>
</dbReference>
<keyword evidence="3 7" id="KW-0812">Transmembrane</keyword>
<protein>
    <recommendedName>
        <fullName evidence="6">Transmembrane protein 198</fullName>
    </recommendedName>
</protein>
<evidence type="ECO:0000256" key="5">
    <source>
        <dbReference type="ARBA" id="ARBA00023136"/>
    </source>
</evidence>
<dbReference type="InterPro" id="IPR040236">
    <property type="entry name" value="TMEM198"/>
</dbReference>
<organism evidence="10 11">
    <name type="scientific">Saprolegnia parasitica (strain CBS 223.65)</name>
    <dbReference type="NCBI Taxonomy" id="695850"/>
    <lineage>
        <taxon>Eukaryota</taxon>
        <taxon>Sar</taxon>
        <taxon>Stramenopiles</taxon>
        <taxon>Oomycota</taxon>
        <taxon>Saprolegniomycetes</taxon>
        <taxon>Saprolegniales</taxon>
        <taxon>Saprolegniaceae</taxon>
        <taxon>Saprolegnia</taxon>
    </lineage>
</organism>
<evidence type="ECO:0000256" key="4">
    <source>
        <dbReference type="ARBA" id="ARBA00022989"/>
    </source>
</evidence>
<dbReference type="Proteomes" id="UP000030745">
    <property type="component" value="Unassembled WGS sequence"/>
</dbReference>
<evidence type="ECO:0000256" key="1">
    <source>
        <dbReference type="ARBA" id="ARBA00004141"/>
    </source>
</evidence>
<dbReference type="AlphaFoldDB" id="A0A067C1N0"/>
<keyword evidence="5 7" id="KW-0472">Membrane</keyword>
<feature type="domain" description="TM7S3/TM198-like" evidence="9">
    <location>
        <begin position="142"/>
        <end position="282"/>
    </location>
</feature>
<dbReference type="GO" id="GO:0005886">
    <property type="term" value="C:plasma membrane"/>
    <property type="evidence" value="ECO:0007669"/>
    <property type="project" value="TreeGrafter"/>
</dbReference>
<evidence type="ECO:0000259" key="9">
    <source>
        <dbReference type="Pfam" id="PF13886"/>
    </source>
</evidence>
<feature type="signal peptide" evidence="8">
    <location>
        <begin position="1"/>
        <end position="22"/>
    </location>
</feature>
<dbReference type="PANTHER" id="PTHR31247:SF5">
    <property type="entry name" value="DUF4203 DOMAIN-CONTAINING PROTEIN"/>
    <property type="match status" value="1"/>
</dbReference>
<sequence>MPISGRRLLVFIVAILVSPTLAAPPPLLGPSVDVTQWTCVASESRYVTARLTNGNHSLECVTANATTDACLFASHADECSSPTGFIYSCTNYTHGSRDPTPACVALYSSLVRGDALSLQTTALYFYYNGLTWGVRIVTALGMVLLGGVLATHGYYLFRVLLVLYGLVAFSLAFASPLDWIDNSTTETILWIGGAILFGLFCAAYYALARLVTGAISGTALAMLVLEYVHLSPTYAKLSVSGAGVVGGLMTLRWPRPLLLFHTAYLGAVVAVYGGTFLSYAIPNVKHTVFDVDPIQTTWTPIFFGGLFLLALPLQVYYTAKDVYHCETTMERMARKAVGSTESPAYSDVLDPSVVAAEMAAKEHWFLQWLMWTRR</sequence>
<proteinExistence type="inferred from homology"/>
<dbReference type="VEuPathDB" id="FungiDB:SPRG_13994"/>
<keyword evidence="11" id="KW-1185">Reference proteome</keyword>
<accession>A0A067C1N0</accession>
<evidence type="ECO:0000256" key="8">
    <source>
        <dbReference type="SAM" id="SignalP"/>
    </source>
</evidence>
<dbReference type="EMBL" id="KK583311">
    <property type="protein sequence ID" value="KDO20476.1"/>
    <property type="molecule type" value="Genomic_DNA"/>
</dbReference>
<comment type="subcellular location">
    <subcellularLocation>
        <location evidence="1">Membrane</location>
        <topology evidence="1">Multi-pass membrane protein</topology>
    </subcellularLocation>
</comment>
<evidence type="ECO:0000256" key="3">
    <source>
        <dbReference type="ARBA" id="ARBA00022692"/>
    </source>
</evidence>
<evidence type="ECO:0000313" key="10">
    <source>
        <dbReference type="EMBL" id="KDO20476.1"/>
    </source>
</evidence>
<feature type="transmembrane region" description="Helical" evidence="7">
    <location>
        <begin position="258"/>
        <end position="281"/>
    </location>
</feature>
<name>A0A067C1N0_SAPPC</name>
<dbReference type="GeneID" id="24135829"/>
<feature type="transmembrane region" description="Helical" evidence="7">
    <location>
        <begin position="301"/>
        <end position="319"/>
    </location>
</feature>
<dbReference type="OrthoDB" id="10333824at2759"/>
<keyword evidence="4 7" id="KW-1133">Transmembrane helix</keyword>
<comment type="similarity">
    <text evidence="2">Belongs to the TMEM198 family.</text>
</comment>
<dbReference type="Pfam" id="PF13886">
    <property type="entry name" value="TM7S3_TM198"/>
    <property type="match status" value="1"/>
</dbReference>
<dbReference type="OMA" id="WIDNSTT"/>
<feature type="transmembrane region" description="Helical" evidence="7">
    <location>
        <begin position="187"/>
        <end position="205"/>
    </location>
</feature>
<feature type="transmembrane region" description="Helical" evidence="7">
    <location>
        <begin position="124"/>
        <end position="148"/>
    </location>
</feature>
<reference evidence="10 11" key="1">
    <citation type="journal article" date="2013" name="PLoS Genet.">
        <title>Distinctive expansion of potential virulence genes in the genome of the oomycete fish pathogen Saprolegnia parasitica.</title>
        <authorList>
            <person name="Jiang R.H."/>
            <person name="de Bruijn I."/>
            <person name="Haas B.J."/>
            <person name="Belmonte R."/>
            <person name="Lobach L."/>
            <person name="Christie J."/>
            <person name="van den Ackerveken G."/>
            <person name="Bottin A."/>
            <person name="Bulone V."/>
            <person name="Diaz-Moreno S.M."/>
            <person name="Dumas B."/>
            <person name="Fan L."/>
            <person name="Gaulin E."/>
            <person name="Govers F."/>
            <person name="Grenville-Briggs L.J."/>
            <person name="Horner N.R."/>
            <person name="Levin J.Z."/>
            <person name="Mammella M."/>
            <person name="Meijer H.J."/>
            <person name="Morris P."/>
            <person name="Nusbaum C."/>
            <person name="Oome S."/>
            <person name="Phillips A.J."/>
            <person name="van Rooyen D."/>
            <person name="Rzeszutek E."/>
            <person name="Saraiva M."/>
            <person name="Secombes C.J."/>
            <person name="Seidl M.F."/>
            <person name="Snel B."/>
            <person name="Stassen J.H."/>
            <person name="Sykes S."/>
            <person name="Tripathy S."/>
            <person name="van den Berg H."/>
            <person name="Vega-Arreguin J.C."/>
            <person name="Wawra S."/>
            <person name="Young S.K."/>
            <person name="Zeng Q."/>
            <person name="Dieguez-Uribeondo J."/>
            <person name="Russ C."/>
            <person name="Tyler B.M."/>
            <person name="van West P."/>
        </authorList>
    </citation>
    <scope>NUCLEOTIDE SEQUENCE [LARGE SCALE GENOMIC DNA]</scope>
    <source>
        <strain evidence="10 11">CBS 223.65</strain>
    </source>
</reference>
<dbReference type="PANTHER" id="PTHR31247">
    <property type="entry name" value="TRANSMEMBRANE PROTEIN 198 FAMILY MEMBER"/>
    <property type="match status" value="1"/>
</dbReference>
<gene>
    <name evidence="10" type="ORF">SPRG_13994</name>
</gene>
<evidence type="ECO:0000256" key="7">
    <source>
        <dbReference type="SAM" id="Phobius"/>
    </source>
</evidence>
<evidence type="ECO:0000256" key="6">
    <source>
        <dbReference type="ARBA" id="ARBA00049737"/>
    </source>
</evidence>
<keyword evidence="8" id="KW-0732">Signal</keyword>
<feature type="transmembrane region" description="Helical" evidence="7">
    <location>
        <begin position="155"/>
        <end position="175"/>
    </location>
</feature>
<evidence type="ECO:0000313" key="11">
    <source>
        <dbReference type="Proteomes" id="UP000030745"/>
    </source>
</evidence>
<dbReference type="KEGG" id="spar:SPRG_13994"/>
<feature type="chain" id="PRO_5001638101" description="Transmembrane protein 198" evidence="8">
    <location>
        <begin position="23"/>
        <end position="374"/>
    </location>
</feature>
<dbReference type="InterPro" id="IPR025256">
    <property type="entry name" value="TM7S3/TM198-like_dom"/>
</dbReference>
<evidence type="ECO:0000256" key="2">
    <source>
        <dbReference type="ARBA" id="ARBA00006244"/>
    </source>
</evidence>